<dbReference type="AlphaFoldDB" id="A0A1I4HD99"/>
<keyword evidence="1" id="KW-0812">Transmembrane</keyword>
<dbReference type="STRING" id="1280847.SAMN04488036_11219"/>
<evidence type="ECO:0000313" key="2">
    <source>
        <dbReference type="EMBL" id="SFL39461.1"/>
    </source>
</evidence>
<feature type="transmembrane region" description="Helical" evidence="1">
    <location>
        <begin position="47"/>
        <end position="70"/>
    </location>
</feature>
<gene>
    <name evidence="2" type="ORF">SAMN04488036_11219</name>
</gene>
<reference evidence="3" key="1">
    <citation type="submission" date="2016-10" db="EMBL/GenBank/DDBJ databases">
        <authorList>
            <person name="Varghese N."/>
            <person name="Submissions S."/>
        </authorList>
    </citation>
    <scope>NUCLEOTIDE SEQUENCE [LARGE SCALE GENOMIC DNA]</scope>
    <source>
        <strain evidence="3">DSM 28453</strain>
    </source>
</reference>
<evidence type="ECO:0000256" key="1">
    <source>
        <dbReference type="SAM" id="Phobius"/>
    </source>
</evidence>
<dbReference type="RefSeq" id="WP_093326044.1">
    <property type="nucleotide sequence ID" value="NZ_FOSZ01000012.1"/>
</dbReference>
<sequence>MSWIIWVGAAISLIGLIGLVLSILKVNKARKAGLEDEELRAAVQKVIPLNLGSLFLSVLGLMTVIVGISFS</sequence>
<accession>A0A1I4HD99</accession>
<keyword evidence="3" id="KW-1185">Reference proteome</keyword>
<proteinExistence type="predicted"/>
<dbReference type="EMBL" id="FOSZ01000012">
    <property type="protein sequence ID" value="SFL39461.1"/>
    <property type="molecule type" value="Genomic_DNA"/>
</dbReference>
<feature type="transmembrane region" description="Helical" evidence="1">
    <location>
        <begin position="6"/>
        <end position="26"/>
    </location>
</feature>
<evidence type="ECO:0000313" key="3">
    <source>
        <dbReference type="Proteomes" id="UP000198851"/>
    </source>
</evidence>
<dbReference type="Proteomes" id="UP000198851">
    <property type="component" value="Unassembled WGS sequence"/>
</dbReference>
<name>A0A1I4HD99_9RHOB</name>
<keyword evidence="1" id="KW-0472">Membrane</keyword>
<keyword evidence="1" id="KW-1133">Transmembrane helix</keyword>
<organism evidence="2 3">
    <name type="scientific">Shimia haliotis</name>
    <dbReference type="NCBI Taxonomy" id="1280847"/>
    <lineage>
        <taxon>Bacteria</taxon>
        <taxon>Pseudomonadati</taxon>
        <taxon>Pseudomonadota</taxon>
        <taxon>Alphaproteobacteria</taxon>
        <taxon>Rhodobacterales</taxon>
        <taxon>Roseobacteraceae</taxon>
    </lineage>
</organism>
<protein>
    <submittedName>
        <fullName evidence="2">Uncharacterized protein</fullName>
    </submittedName>
</protein>
<dbReference type="OrthoDB" id="7875737at2"/>